<accession>A0A4V2FUH5</accession>
<organism evidence="2 3">
    <name type="scientific">Rivibacter subsaxonicus</name>
    <dbReference type="NCBI Taxonomy" id="457575"/>
    <lineage>
        <taxon>Bacteria</taxon>
        <taxon>Pseudomonadati</taxon>
        <taxon>Pseudomonadota</taxon>
        <taxon>Betaproteobacteria</taxon>
        <taxon>Burkholderiales</taxon>
        <taxon>Rivibacter</taxon>
    </lineage>
</organism>
<evidence type="ECO:0000313" key="2">
    <source>
        <dbReference type="EMBL" id="RZU02086.1"/>
    </source>
</evidence>
<comment type="caution">
    <text evidence="2">The sequence shown here is derived from an EMBL/GenBank/DDBJ whole genome shotgun (WGS) entry which is preliminary data.</text>
</comment>
<dbReference type="Proteomes" id="UP000293671">
    <property type="component" value="Unassembled WGS sequence"/>
</dbReference>
<feature type="transmembrane region" description="Helical" evidence="1">
    <location>
        <begin position="75"/>
        <end position="97"/>
    </location>
</feature>
<keyword evidence="1" id="KW-1133">Transmembrane helix</keyword>
<reference evidence="2 3" key="1">
    <citation type="submission" date="2019-02" db="EMBL/GenBank/DDBJ databases">
        <title>Genomic Encyclopedia of Type Strains, Phase IV (KMG-IV): sequencing the most valuable type-strain genomes for metagenomic binning, comparative biology and taxonomic classification.</title>
        <authorList>
            <person name="Goeker M."/>
        </authorList>
    </citation>
    <scope>NUCLEOTIDE SEQUENCE [LARGE SCALE GENOMIC DNA]</scope>
    <source>
        <strain evidence="2 3">DSM 19570</strain>
    </source>
</reference>
<keyword evidence="1" id="KW-0812">Transmembrane</keyword>
<dbReference type="RefSeq" id="WP_130429873.1">
    <property type="nucleotide sequence ID" value="NZ_SHKP01000004.1"/>
</dbReference>
<dbReference type="EMBL" id="SHKP01000004">
    <property type="protein sequence ID" value="RZU02086.1"/>
    <property type="molecule type" value="Genomic_DNA"/>
</dbReference>
<sequence>MFLDRFASPASLLRTVLWCDAASSAAMGLGLIAGAGLLAAPLGLPEAPMRAIGIGFLPFAAFAGWLASRPLPPRAGVWLVIAINIVWVIESLALLASDGIAPTPLGSGFVLLQAAAVAVLAGLEWTGLRRCRGAVQAA</sequence>
<gene>
    <name evidence="2" type="ORF">EV670_0105</name>
</gene>
<dbReference type="OrthoDB" id="8910118at2"/>
<evidence type="ECO:0000256" key="1">
    <source>
        <dbReference type="SAM" id="Phobius"/>
    </source>
</evidence>
<evidence type="ECO:0000313" key="3">
    <source>
        <dbReference type="Proteomes" id="UP000293671"/>
    </source>
</evidence>
<dbReference type="AlphaFoldDB" id="A0A4V2FUH5"/>
<protein>
    <submittedName>
        <fullName evidence="2">Uncharacterized protein</fullName>
    </submittedName>
</protein>
<feature type="transmembrane region" description="Helical" evidence="1">
    <location>
        <begin position="12"/>
        <end position="39"/>
    </location>
</feature>
<feature type="transmembrane region" description="Helical" evidence="1">
    <location>
        <begin position="103"/>
        <end position="123"/>
    </location>
</feature>
<name>A0A4V2FUH5_9BURK</name>
<keyword evidence="1" id="KW-0472">Membrane</keyword>
<keyword evidence="3" id="KW-1185">Reference proteome</keyword>
<proteinExistence type="predicted"/>
<feature type="transmembrane region" description="Helical" evidence="1">
    <location>
        <begin position="51"/>
        <end position="68"/>
    </location>
</feature>